<dbReference type="GO" id="GO:0005829">
    <property type="term" value="C:cytosol"/>
    <property type="evidence" value="ECO:0007669"/>
    <property type="project" value="TreeGrafter"/>
</dbReference>
<dbReference type="InterPro" id="IPR045569">
    <property type="entry name" value="Metalloprtase-TldD/E_C"/>
</dbReference>
<reference evidence="5 6" key="1">
    <citation type="journal article" date="2014" name="Arch. Microbiol.">
        <title>Bacillus mesophilum sp. nov., strain IITR-54T, a novel 4-chlorobiphenyl dechlorinating bacterium.</title>
        <authorList>
            <person name="Manickam N."/>
            <person name="Singh N.K."/>
            <person name="Bajaj A."/>
            <person name="Kumar R.M."/>
            <person name="Kaur G."/>
            <person name="Kaur N."/>
            <person name="Bala M."/>
            <person name="Kumar A."/>
            <person name="Mayilraj S."/>
        </authorList>
    </citation>
    <scope>NUCLEOTIDE SEQUENCE [LARGE SCALE GENOMIC DNA]</scope>
    <source>
        <strain evidence="5 6">IITR-54</strain>
    </source>
</reference>
<organism evidence="5 6">
    <name type="scientific">Bacillus mesophilum</name>
    <dbReference type="NCBI Taxonomy" id="1071718"/>
    <lineage>
        <taxon>Bacteria</taxon>
        <taxon>Bacillati</taxon>
        <taxon>Bacillota</taxon>
        <taxon>Bacilli</taxon>
        <taxon>Bacillales</taxon>
        <taxon>Bacillaceae</taxon>
        <taxon>Bacillus</taxon>
    </lineage>
</organism>
<name>A0A7V7UUQ4_9BACI</name>
<evidence type="ECO:0000259" key="2">
    <source>
        <dbReference type="Pfam" id="PF01523"/>
    </source>
</evidence>
<dbReference type="InterPro" id="IPR047657">
    <property type="entry name" value="PmbA"/>
</dbReference>
<dbReference type="Pfam" id="PF19289">
    <property type="entry name" value="PmbA_TldD_3rd"/>
    <property type="match status" value="1"/>
</dbReference>
<accession>A0A7V7UUQ4</accession>
<dbReference type="InterPro" id="IPR036059">
    <property type="entry name" value="TldD/PmbA_sf"/>
</dbReference>
<dbReference type="OrthoDB" id="9803618at2"/>
<keyword evidence="6" id="KW-1185">Reference proteome</keyword>
<dbReference type="GO" id="GO:0008237">
    <property type="term" value="F:metallopeptidase activity"/>
    <property type="evidence" value="ECO:0007669"/>
    <property type="project" value="InterPro"/>
</dbReference>
<dbReference type="RefSeq" id="WP_151574755.1">
    <property type="nucleotide sequence ID" value="NZ_WBOT01000004.1"/>
</dbReference>
<feature type="domain" description="Metalloprotease TldD/E N-terminal" evidence="2">
    <location>
        <begin position="23"/>
        <end position="85"/>
    </location>
</feature>
<dbReference type="AlphaFoldDB" id="A0A7V7UUQ4"/>
<feature type="domain" description="Metalloprotease TldD/E central" evidence="4">
    <location>
        <begin position="113"/>
        <end position="218"/>
    </location>
</feature>
<dbReference type="Gene3D" id="3.30.2290.10">
    <property type="entry name" value="PmbA/TldD superfamily"/>
    <property type="match status" value="1"/>
</dbReference>
<proteinExistence type="inferred from homology"/>
<dbReference type="Proteomes" id="UP000441354">
    <property type="component" value="Unassembled WGS sequence"/>
</dbReference>
<protein>
    <submittedName>
        <fullName evidence="5">TldD/PmbA family protein</fullName>
    </submittedName>
</protein>
<evidence type="ECO:0000259" key="4">
    <source>
        <dbReference type="Pfam" id="PF19290"/>
    </source>
</evidence>
<comment type="similarity">
    <text evidence="1">Belongs to the peptidase U62 family.</text>
</comment>
<dbReference type="Pfam" id="PF19290">
    <property type="entry name" value="PmbA_TldD_2nd"/>
    <property type="match status" value="1"/>
</dbReference>
<dbReference type="InterPro" id="IPR035068">
    <property type="entry name" value="TldD/PmbA_N"/>
</dbReference>
<dbReference type="SUPFAM" id="SSF111283">
    <property type="entry name" value="Putative modulator of DNA gyrase, PmbA/TldD"/>
    <property type="match status" value="1"/>
</dbReference>
<evidence type="ECO:0000259" key="3">
    <source>
        <dbReference type="Pfam" id="PF19289"/>
    </source>
</evidence>
<dbReference type="PANTHER" id="PTHR43421:SF1">
    <property type="entry name" value="METALLOPROTEASE PMBA"/>
    <property type="match status" value="1"/>
</dbReference>
<dbReference type="Pfam" id="PF01523">
    <property type="entry name" value="PmbA_TldD_1st"/>
    <property type="match status" value="1"/>
</dbReference>
<sequence>MRIEDFQERIFQFGKQLGFTEMEIYSEKVESLGCKLYKGEIDSYQTSETLGVSFRGKMHGKMGYAYTENMDEDSVQYLVNEAKANSLLIEEDVQEEIFNGSEQYGDHTFYSEELNDVSIEEKIEFLKEIEKEVYAFDERVTGTNTLSLSSAEKEKKLVNSNGLDLKDRTNHIGLSVSVIVKQGKEVKNGVFSRVTRNYQSLAAREVAEHAVKEALSKLNAESADSKNYSVILRNKAAAALLQTFSPIFSAEHIQKGQSLLKGRLGEKVAAEHVQIVDDPFYGDGVRSGNFDSEGYATRKKDVIKDGNLLTFLHNSITAKKDNVESTGNAYKASYKGTITVAPSNFYILPADKELSDLVAQVDEGILVTSFSGLHSGTNTVSGDFSIAAGGFLIENGEIKTALKQMTVAGNFFDLLQQIEEVGSDLEFSLAFGSPSLLIKELAVTIE</sequence>
<evidence type="ECO:0000313" key="6">
    <source>
        <dbReference type="Proteomes" id="UP000441354"/>
    </source>
</evidence>
<evidence type="ECO:0000313" key="5">
    <source>
        <dbReference type="EMBL" id="KAB2331890.1"/>
    </source>
</evidence>
<dbReference type="InterPro" id="IPR045570">
    <property type="entry name" value="Metalloprtase-TldD/E_cen_dom"/>
</dbReference>
<dbReference type="GO" id="GO:0006508">
    <property type="term" value="P:proteolysis"/>
    <property type="evidence" value="ECO:0007669"/>
    <property type="project" value="InterPro"/>
</dbReference>
<gene>
    <name evidence="5" type="ORF">F7732_14590</name>
</gene>
<dbReference type="InterPro" id="IPR002510">
    <property type="entry name" value="Metalloprtase-TldD/E_N"/>
</dbReference>
<dbReference type="PANTHER" id="PTHR43421">
    <property type="entry name" value="METALLOPROTEASE PMBA"/>
    <property type="match status" value="1"/>
</dbReference>
<feature type="domain" description="Metalloprotease TldD/E C-terminal" evidence="3">
    <location>
        <begin position="226"/>
        <end position="444"/>
    </location>
</feature>
<dbReference type="EMBL" id="WBOT01000004">
    <property type="protein sequence ID" value="KAB2331890.1"/>
    <property type="molecule type" value="Genomic_DNA"/>
</dbReference>
<evidence type="ECO:0000256" key="1">
    <source>
        <dbReference type="ARBA" id="ARBA00005836"/>
    </source>
</evidence>
<comment type="caution">
    <text evidence="5">The sequence shown here is derived from an EMBL/GenBank/DDBJ whole genome shotgun (WGS) entry which is preliminary data.</text>
</comment>